<evidence type="ECO:0000313" key="2">
    <source>
        <dbReference type="EMBL" id="GAA4270135.1"/>
    </source>
</evidence>
<feature type="signal peptide" evidence="1">
    <location>
        <begin position="1"/>
        <end position="23"/>
    </location>
</feature>
<reference evidence="3" key="1">
    <citation type="journal article" date="2019" name="Int. J. Syst. Evol. Microbiol.">
        <title>The Global Catalogue of Microorganisms (GCM) 10K type strain sequencing project: providing services to taxonomists for standard genome sequencing and annotation.</title>
        <authorList>
            <consortium name="The Broad Institute Genomics Platform"/>
            <consortium name="The Broad Institute Genome Sequencing Center for Infectious Disease"/>
            <person name="Wu L."/>
            <person name="Ma J."/>
        </authorList>
    </citation>
    <scope>NUCLEOTIDE SEQUENCE [LARGE SCALE GENOMIC DNA]</scope>
    <source>
        <strain evidence="3">JCM 17452</strain>
    </source>
</reference>
<dbReference type="Proteomes" id="UP001500027">
    <property type="component" value="Unassembled WGS sequence"/>
</dbReference>
<evidence type="ECO:0000313" key="3">
    <source>
        <dbReference type="Proteomes" id="UP001500027"/>
    </source>
</evidence>
<dbReference type="RefSeq" id="WP_139002511.1">
    <property type="nucleotide sequence ID" value="NZ_BAABAV010000002.1"/>
</dbReference>
<keyword evidence="1" id="KW-0732">Signal</keyword>
<name>A0ABP8ED14_9FLAO</name>
<dbReference type="EMBL" id="BAABAV010000002">
    <property type="protein sequence ID" value="GAA4270135.1"/>
    <property type="molecule type" value="Genomic_DNA"/>
</dbReference>
<organism evidence="2 3">
    <name type="scientific">Hyunsoonleella aestuarii</name>
    <dbReference type="NCBI Taxonomy" id="912802"/>
    <lineage>
        <taxon>Bacteria</taxon>
        <taxon>Pseudomonadati</taxon>
        <taxon>Bacteroidota</taxon>
        <taxon>Flavobacteriia</taxon>
        <taxon>Flavobacteriales</taxon>
        <taxon>Flavobacteriaceae</taxon>
    </lineage>
</organism>
<comment type="caution">
    <text evidence="2">The sequence shown here is derived from an EMBL/GenBank/DDBJ whole genome shotgun (WGS) entry which is preliminary data.</text>
</comment>
<accession>A0ABP8ED14</accession>
<protein>
    <submittedName>
        <fullName evidence="2">Uncharacterized protein</fullName>
    </submittedName>
</protein>
<evidence type="ECO:0000256" key="1">
    <source>
        <dbReference type="SAM" id="SignalP"/>
    </source>
</evidence>
<feature type="chain" id="PRO_5046649506" evidence="1">
    <location>
        <begin position="24"/>
        <end position="148"/>
    </location>
</feature>
<gene>
    <name evidence="2" type="ORF">GCM10022257_22360</name>
</gene>
<sequence>MKTKLILLSFCFVLLGVSSFAQKKKEPQSIISGDVAIKKYHSKEDLDRMQKGELLGLYVERIESLVGLLPYIAFATKPGITMSTLGIPNDSENRKALEGQFEATDNFLESNQEFQKRILPYSDTDNLVSAILYYEETLKALHEYSEFH</sequence>
<keyword evidence="3" id="KW-1185">Reference proteome</keyword>
<proteinExistence type="predicted"/>